<dbReference type="InterPro" id="IPR015883">
    <property type="entry name" value="Glyco_hydro_20_cat"/>
</dbReference>
<dbReference type="STRING" id="195103.CPF_1238"/>
<evidence type="ECO:0000256" key="2">
    <source>
        <dbReference type="ARBA" id="ARBA00006285"/>
    </source>
</evidence>
<proteinExistence type="inferred from homology"/>
<organism evidence="9 10">
    <name type="scientific">Clostridium perfringens (strain ATCC 13124 / DSM 756 / JCM 1290 / NCIMB 6125 / NCTC 8237 / Type A)</name>
    <dbReference type="NCBI Taxonomy" id="195103"/>
    <lineage>
        <taxon>Bacteria</taxon>
        <taxon>Bacillati</taxon>
        <taxon>Bacillota</taxon>
        <taxon>Clostridia</taxon>
        <taxon>Eubacteriales</taxon>
        <taxon>Clostridiaceae</taxon>
        <taxon>Clostridium</taxon>
    </lineage>
</organism>
<evidence type="ECO:0000256" key="1">
    <source>
        <dbReference type="ARBA" id="ARBA00001231"/>
    </source>
</evidence>
<dbReference type="InterPro" id="IPR017853">
    <property type="entry name" value="GH"/>
</dbReference>
<evidence type="ECO:0000259" key="8">
    <source>
        <dbReference type="Pfam" id="PF02838"/>
    </source>
</evidence>
<gene>
    <name evidence="9" type="ordered locus">CPF_1238</name>
</gene>
<dbReference type="GO" id="GO:0030203">
    <property type="term" value="P:glycosaminoglycan metabolic process"/>
    <property type="evidence" value="ECO:0007669"/>
    <property type="project" value="TreeGrafter"/>
</dbReference>
<evidence type="ECO:0000256" key="3">
    <source>
        <dbReference type="ARBA" id="ARBA00012663"/>
    </source>
</evidence>
<sequence length="610" mass="71428">MHLIPRPKSVINHEGEFFIERDTEIILSSELSFEDLNLAIMIQKEIEKVLDFKLNINKLFMDKKYSNSIILREFKFENEEEYKIEIKENQVIIEGFGAGLFYGCQSFRQLVREFGACIPNLTIEDSPYFKYRGFYHDVTRGMVPTLDTLKRLVDKAAFYKINQLQLYIEHTFAFKGMSEVWMDKDPLTAEEILILDKYCKERHVELVPSLSTFGHLYEALRSKSFRELCELEIGDEEYSFVDRMAHHTLDVTNPKSLDFVESMLLEFIPLFSSDKFNICCDETFDLGKGKSREKAEKLGVGKIYTEFLNKVYNIVKRFNKNVMFWGDIIVGYPELLSDIPEDLTCLTWNYHPQANDVATKIIAENNKVQYVCPGVGGWNMMMNLIEGSFSNIRRMVNHGMKYGAIGVLNTNWGDYGNINLLANSMPSMIYGAGISWNPKEEEFNEIFKSISLMEFGDESMKVVSLMDKLSKNQVAGWGELVRWKEKFNEREETKEEIKNIDTLKVFEGYKVASEVRREFIKLLKNTEDKEAIQSFIVSSKGWELIDKFFMVLLEREFNKKSLLDIDKKDLAKDLELWFYDYTSIWRKYNKESELNRIREVIVYMCSYLRG</sequence>
<dbReference type="CDD" id="cd06565">
    <property type="entry name" value="GH20_GcnA-like"/>
    <property type="match status" value="1"/>
</dbReference>
<evidence type="ECO:0000256" key="4">
    <source>
        <dbReference type="ARBA" id="ARBA00022801"/>
    </source>
</evidence>
<dbReference type="Gene3D" id="3.20.20.80">
    <property type="entry name" value="Glycosidases"/>
    <property type="match status" value="1"/>
</dbReference>
<feature type="active site" description="Proton donor" evidence="6">
    <location>
        <position position="282"/>
    </location>
</feature>
<keyword evidence="5" id="KW-0326">Glycosidase</keyword>
<dbReference type="GO" id="GO:0004563">
    <property type="term" value="F:beta-N-acetylhexosaminidase activity"/>
    <property type="evidence" value="ECO:0007669"/>
    <property type="project" value="UniProtKB-EC"/>
</dbReference>
<dbReference type="EC" id="3.2.1.52" evidence="3"/>
<dbReference type="Pfam" id="PF02838">
    <property type="entry name" value="Glyco_hydro_20b"/>
    <property type="match status" value="1"/>
</dbReference>
<keyword evidence="4 9" id="KW-0378">Hydrolase</keyword>
<dbReference type="GO" id="GO:0016020">
    <property type="term" value="C:membrane"/>
    <property type="evidence" value="ECO:0007669"/>
    <property type="project" value="TreeGrafter"/>
</dbReference>
<dbReference type="InterPro" id="IPR029018">
    <property type="entry name" value="Hex-like_dom2"/>
</dbReference>
<evidence type="ECO:0000313" key="10">
    <source>
        <dbReference type="Proteomes" id="UP000001823"/>
    </source>
</evidence>
<dbReference type="AlphaFoldDB" id="A0A0H2YRI9"/>
<dbReference type="EMBL" id="CP000246">
    <property type="protein sequence ID" value="ABG83624.1"/>
    <property type="molecule type" value="Genomic_DNA"/>
</dbReference>
<dbReference type="RefSeq" id="WP_011590623.1">
    <property type="nucleotide sequence ID" value="NC_008261.1"/>
</dbReference>
<dbReference type="Pfam" id="PF00728">
    <property type="entry name" value="Glyco_hydro_20"/>
    <property type="match status" value="1"/>
</dbReference>
<dbReference type="SUPFAM" id="SSF55545">
    <property type="entry name" value="beta-N-acetylhexosaminidase-like domain"/>
    <property type="match status" value="1"/>
</dbReference>
<accession>A0A0H2YRI9</accession>
<dbReference type="InterPro" id="IPR025705">
    <property type="entry name" value="Beta_hexosaminidase_sua/sub"/>
</dbReference>
<comment type="catalytic activity">
    <reaction evidence="1">
        <text>Hydrolysis of terminal non-reducing N-acetyl-D-hexosamine residues in N-acetyl-beta-D-hexosaminides.</text>
        <dbReference type="EC" id="3.2.1.52"/>
    </reaction>
</comment>
<protein>
    <recommendedName>
        <fullName evidence="3">beta-N-acetylhexosaminidase</fullName>
        <ecNumber evidence="3">3.2.1.52</ecNumber>
    </recommendedName>
</protein>
<dbReference type="PANTHER" id="PTHR22600:SF57">
    <property type="entry name" value="BETA-N-ACETYLHEXOSAMINIDASE"/>
    <property type="match status" value="1"/>
</dbReference>
<comment type="similarity">
    <text evidence="2">Belongs to the glycosyl hydrolase 20 family.</text>
</comment>
<dbReference type="HOGENOM" id="CLU_020160_0_0_9"/>
<dbReference type="Proteomes" id="UP000001823">
    <property type="component" value="Chromosome"/>
</dbReference>
<evidence type="ECO:0000313" key="9">
    <source>
        <dbReference type="EMBL" id="ABG83624.1"/>
    </source>
</evidence>
<feature type="domain" description="Glycoside hydrolase family 20 catalytic" evidence="7">
    <location>
        <begin position="129"/>
        <end position="370"/>
    </location>
</feature>
<dbReference type="GO" id="GO:0005975">
    <property type="term" value="P:carbohydrate metabolic process"/>
    <property type="evidence" value="ECO:0007669"/>
    <property type="project" value="InterPro"/>
</dbReference>
<feature type="domain" description="Beta-hexosaminidase bacterial type N-terminal" evidence="8">
    <location>
        <begin position="2"/>
        <end position="125"/>
    </location>
</feature>
<evidence type="ECO:0000256" key="6">
    <source>
        <dbReference type="PIRSR" id="PIRSR625705-1"/>
    </source>
</evidence>
<name>A0A0H2YRI9_CLOP1</name>
<reference evidence="9 10" key="1">
    <citation type="journal article" date="2006" name="Genome Res.">
        <title>Skewed genomic variability in strains of the toxigenic bacterial pathogen, Clostridium perfringens.</title>
        <authorList>
            <person name="Myers G.S."/>
            <person name="Rasko D.A."/>
            <person name="Cheung J.K."/>
            <person name="Ravel J."/>
            <person name="Seshadri R."/>
            <person name="Deboy R.T."/>
            <person name="Ren Q."/>
            <person name="Varga J."/>
            <person name="Awad M.M."/>
            <person name="Brinkac L.M."/>
            <person name="Daugherty S.C."/>
            <person name="Haft D.H."/>
            <person name="Dodson R.J."/>
            <person name="Madupu R."/>
            <person name="Nelson W.C."/>
            <person name="Rosovitz M.J."/>
            <person name="Sullivan S.A."/>
            <person name="Khouri H."/>
            <person name="Dimitrov G.I."/>
            <person name="Watkins K.L."/>
            <person name="Mulligan S."/>
            <person name="Benton J."/>
            <person name="Radune D."/>
            <person name="Fisher D.J."/>
            <person name="Atkins H.S."/>
            <person name="Hiscox T."/>
            <person name="Jost B.H."/>
            <person name="Billington S.J."/>
            <person name="Songer J.G."/>
            <person name="McClane B.A."/>
            <person name="Titball R.W."/>
            <person name="Rood J.I."/>
            <person name="Melville S.B."/>
            <person name="Paulsen I.T."/>
        </authorList>
    </citation>
    <scope>NUCLEOTIDE SEQUENCE [LARGE SCALE GENOMIC DNA]</scope>
    <source>
        <strain evidence="10">ATCC 13124 / DSM 756 / JCM 1290 / NCIMB 6125 / NCTC 8237 / S 107 / Type A</strain>
    </source>
</reference>
<evidence type="ECO:0000256" key="5">
    <source>
        <dbReference type="ARBA" id="ARBA00023295"/>
    </source>
</evidence>
<dbReference type="PANTHER" id="PTHR22600">
    <property type="entry name" value="BETA-HEXOSAMINIDASE"/>
    <property type="match status" value="1"/>
</dbReference>
<dbReference type="KEGG" id="cpf:CPF_1238"/>
<dbReference type="PaxDb" id="195103-CPF_1238"/>
<keyword evidence="10" id="KW-1185">Reference proteome</keyword>
<evidence type="ECO:0000259" key="7">
    <source>
        <dbReference type="Pfam" id="PF00728"/>
    </source>
</evidence>
<dbReference type="PRINTS" id="PR00738">
    <property type="entry name" value="GLHYDRLASE20"/>
</dbReference>
<dbReference type="Gene3D" id="3.30.379.10">
    <property type="entry name" value="Chitobiase/beta-hexosaminidase domain 2-like"/>
    <property type="match status" value="1"/>
</dbReference>
<dbReference type="eggNOG" id="COG3525">
    <property type="taxonomic scope" value="Bacteria"/>
</dbReference>
<dbReference type="InterPro" id="IPR015882">
    <property type="entry name" value="HEX_bac_N"/>
</dbReference>
<dbReference type="SUPFAM" id="SSF51445">
    <property type="entry name" value="(Trans)glycosidases"/>
    <property type="match status" value="1"/>
</dbReference>